<evidence type="ECO:0000313" key="3">
    <source>
        <dbReference type="EMBL" id="VTJ88110.1"/>
    </source>
</evidence>
<organism evidence="3 4">
    <name type="scientific">Marmota monax</name>
    <name type="common">Woodchuck</name>
    <dbReference type="NCBI Taxonomy" id="9995"/>
    <lineage>
        <taxon>Eukaryota</taxon>
        <taxon>Metazoa</taxon>
        <taxon>Chordata</taxon>
        <taxon>Craniata</taxon>
        <taxon>Vertebrata</taxon>
        <taxon>Euteleostomi</taxon>
        <taxon>Mammalia</taxon>
        <taxon>Eutheria</taxon>
        <taxon>Euarchontoglires</taxon>
        <taxon>Glires</taxon>
        <taxon>Rodentia</taxon>
        <taxon>Sciuromorpha</taxon>
        <taxon>Sciuridae</taxon>
        <taxon>Xerinae</taxon>
        <taxon>Marmotini</taxon>
        <taxon>Marmota</taxon>
    </lineage>
</organism>
<evidence type="ECO:0000256" key="1">
    <source>
        <dbReference type="SAM" id="MobiDB-lite"/>
    </source>
</evidence>
<feature type="compositionally biased region" description="Low complexity" evidence="1">
    <location>
        <begin position="82"/>
        <end position="119"/>
    </location>
</feature>
<sequence length="140" mass="14395">MFQSTNYSKGWGAAKHPVSTVEIKVPRIEETFFALGFNEEPRGGQGGGSSGRGARPKLRPAQPLAGAARCTEHVRAQPARAATAAKAATRAAAHYAKPQQMSAGPAGGLLASSPSGSPSCLTCPEDSPGPAQEPRRAEMA</sequence>
<dbReference type="AlphaFoldDB" id="A0A5E4D3D4"/>
<accession>A0A5E4D3D4</accession>
<reference evidence="2" key="2">
    <citation type="submission" date="2020-08" db="EMBL/GenBank/DDBJ databases">
        <authorList>
            <person name="Shumante A."/>
            <person name="Zimin A.V."/>
            <person name="Puiu D."/>
            <person name="Salzberg S.L."/>
        </authorList>
    </citation>
    <scope>NUCLEOTIDE SEQUENCE</scope>
    <source>
        <strain evidence="2">WC2-LM</strain>
        <tissue evidence="2">Liver</tissue>
    </source>
</reference>
<proteinExistence type="predicted"/>
<gene>
    <name evidence="2" type="ORF">GHT09_013582</name>
    <name evidence="3" type="ORF">MONAX_5E041412</name>
</gene>
<feature type="region of interest" description="Disordered" evidence="1">
    <location>
        <begin position="36"/>
        <end position="68"/>
    </location>
</feature>
<reference evidence="3 4" key="1">
    <citation type="submission" date="2019-04" db="EMBL/GenBank/DDBJ databases">
        <authorList>
            <person name="Alioto T."/>
            <person name="Alioto T."/>
        </authorList>
    </citation>
    <scope>NUCLEOTIDE SEQUENCE [LARGE SCALE GENOMIC DNA]</scope>
</reference>
<evidence type="ECO:0000313" key="4">
    <source>
        <dbReference type="Proteomes" id="UP000335636"/>
    </source>
</evidence>
<protein>
    <submittedName>
        <fullName evidence="3">Uncharacterized protein</fullName>
    </submittedName>
</protein>
<evidence type="ECO:0000313" key="2">
    <source>
        <dbReference type="EMBL" id="KAF7461916.1"/>
    </source>
</evidence>
<dbReference type="Proteomes" id="UP000662637">
    <property type="component" value="Unassembled WGS sequence"/>
</dbReference>
<feature type="region of interest" description="Disordered" evidence="1">
    <location>
        <begin position="82"/>
        <end position="140"/>
    </location>
</feature>
<dbReference type="EMBL" id="WJEC01008494">
    <property type="protein sequence ID" value="KAF7461916.1"/>
    <property type="molecule type" value="Genomic_DNA"/>
</dbReference>
<name>A0A5E4D3D4_MARMO</name>
<dbReference type="EMBL" id="CABDUW010002817">
    <property type="protein sequence ID" value="VTJ88110.1"/>
    <property type="molecule type" value="Genomic_DNA"/>
</dbReference>
<dbReference type="Proteomes" id="UP000335636">
    <property type="component" value="Unassembled WGS sequence"/>
</dbReference>
<keyword evidence="4" id="KW-1185">Reference proteome</keyword>